<evidence type="ECO:0000256" key="7">
    <source>
        <dbReference type="PIRSR" id="PIRSR000190-2"/>
    </source>
</evidence>
<gene>
    <name evidence="6" type="primary">pdxH</name>
    <name evidence="10" type="ORF">MXMO3_02671</name>
</gene>
<dbReference type="GO" id="GO:0008615">
    <property type="term" value="P:pyridoxine biosynthetic process"/>
    <property type="evidence" value="ECO:0007669"/>
    <property type="project" value="UniProtKB-UniRule"/>
</dbReference>
<dbReference type="GO" id="GO:0010181">
    <property type="term" value="F:FMN binding"/>
    <property type="evidence" value="ECO:0007669"/>
    <property type="project" value="UniProtKB-UniRule"/>
</dbReference>
<dbReference type="PIRSF" id="PIRSF000190">
    <property type="entry name" value="Pyd_amn-ph_oxd"/>
    <property type="match status" value="1"/>
</dbReference>
<name>A0A2R4MGP0_9HYPH</name>
<feature type="binding site" evidence="6 7">
    <location>
        <position position="198"/>
    </location>
    <ligand>
        <name>FMN</name>
        <dbReference type="ChEBI" id="CHEBI:58210"/>
    </ligand>
</feature>
<dbReference type="NCBIfam" id="TIGR00558">
    <property type="entry name" value="pdxH"/>
    <property type="match status" value="1"/>
</dbReference>
<feature type="binding site" evidence="6 7">
    <location>
        <begin position="79"/>
        <end position="80"/>
    </location>
    <ligand>
        <name>FMN</name>
        <dbReference type="ChEBI" id="CHEBI:58210"/>
    </ligand>
</feature>
<feature type="binding site" evidence="6 7">
    <location>
        <begin position="143"/>
        <end position="144"/>
    </location>
    <ligand>
        <name>FMN</name>
        <dbReference type="ChEBI" id="CHEBI:58210"/>
    </ligand>
</feature>
<evidence type="ECO:0000256" key="1">
    <source>
        <dbReference type="ARBA" id="ARBA00007301"/>
    </source>
</evidence>
<dbReference type="EMBL" id="CP021330">
    <property type="protein sequence ID" value="AVX05182.1"/>
    <property type="molecule type" value="Genomic_DNA"/>
</dbReference>
<keyword evidence="5 6" id="KW-0664">Pyridoxine biosynthesis</keyword>
<feature type="binding site" evidence="6">
    <location>
        <position position="134"/>
    </location>
    <ligand>
        <name>substrate</name>
    </ligand>
</feature>
<organism evidence="10 11">
    <name type="scientific">Maritalea myrionectae</name>
    <dbReference type="NCBI Taxonomy" id="454601"/>
    <lineage>
        <taxon>Bacteria</taxon>
        <taxon>Pseudomonadati</taxon>
        <taxon>Pseudomonadota</taxon>
        <taxon>Alphaproteobacteria</taxon>
        <taxon>Hyphomicrobiales</taxon>
        <taxon>Devosiaceae</taxon>
        <taxon>Maritalea</taxon>
    </lineage>
</organism>
<comment type="cofactor">
    <cofactor evidence="6 7">
        <name>FMN</name>
        <dbReference type="ChEBI" id="CHEBI:58210"/>
    </cofactor>
    <text evidence="6 7">Binds 1 FMN per subunit.</text>
</comment>
<feature type="domain" description="Pyridoxine 5'-phosphate oxidase dimerisation C-terminal" evidence="9">
    <location>
        <begin position="175"/>
        <end position="216"/>
    </location>
</feature>
<dbReference type="PANTHER" id="PTHR10851:SF0">
    <property type="entry name" value="PYRIDOXINE-5'-PHOSPHATE OXIDASE"/>
    <property type="match status" value="1"/>
</dbReference>
<accession>A0A2R4MGP0</accession>
<keyword evidence="3 6" id="KW-0288">FMN</keyword>
<comment type="function">
    <text evidence="6">Catalyzes the oxidation of either pyridoxine 5'-phosphate (PNP) or pyridoxamine 5'-phosphate (PMP) into pyridoxal 5'-phosphate (PLP).</text>
</comment>
<dbReference type="AlphaFoldDB" id="A0A2R4MGP0"/>
<comment type="similarity">
    <text evidence="1 6">Belongs to the pyridoxamine 5'-phosphate oxidase family.</text>
</comment>
<reference evidence="10 11" key="1">
    <citation type="submission" date="2017-05" db="EMBL/GenBank/DDBJ databases">
        <title>Genome Analysis of Maritalea myrionectae HL2708#5.</title>
        <authorList>
            <consortium name="Cotde Inc.-PKNU"/>
            <person name="Jang D."/>
            <person name="Oh H.-M."/>
        </authorList>
    </citation>
    <scope>NUCLEOTIDE SEQUENCE [LARGE SCALE GENOMIC DNA]</scope>
    <source>
        <strain evidence="10 11">HL2708#5</strain>
    </source>
</reference>
<dbReference type="Gene3D" id="2.30.110.10">
    <property type="entry name" value="Electron Transport, Fmn-binding Protein, Chain A"/>
    <property type="match status" value="1"/>
</dbReference>
<dbReference type="SUPFAM" id="SSF50475">
    <property type="entry name" value="FMN-binding split barrel"/>
    <property type="match status" value="1"/>
</dbReference>
<keyword evidence="2 6" id="KW-0285">Flavoprotein</keyword>
<keyword evidence="11" id="KW-1185">Reference proteome</keyword>
<dbReference type="UniPathway" id="UPA01068">
    <property type="reaction ID" value="UER00304"/>
</dbReference>
<dbReference type="Proteomes" id="UP000258927">
    <property type="component" value="Chromosome"/>
</dbReference>
<feature type="domain" description="Pyridoxamine 5'-phosphate oxidase N-terminal" evidence="8">
    <location>
        <begin position="42"/>
        <end position="162"/>
    </location>
</feature>
<evidence type="ECO:0000313" key="10">
    <source>
        <dbReference type="EMBL" id="AVX05182.1"/>
    </source>
</evidence>
<comment type="catalytic activity">
    <reaction evidence="6">
        <text>pyridoxine 5'-phosphate + O2 = pyridoxal 5'-phosphate + H2O2</text>
        <dbReference type="Rhea" id="RHEA:15149"/>
        <dbReference type="ChEBI" id="CHEBI:15379"/>
        <dbReference type="ChEBI" id="CHEBI:16240"/>
        <dbReference type="ChEBI" id="CHEBI:58589"/>
        <dbReference type="ChEBI" id="CHEBI:597326"/>
        <dbReference type="EC" id="1.4.3.5"/>
    </reaction>
</comment>
<evidence type="ECO:0000259" key="9">
    <source>
        <dbReference type="Pfam" id="PF10590"/>
    </source>
</evidence>
<dbReference type="PROSITE" id="PS01064">
    <property type="entry name" value="PYRIDOX_OXIDASE"/>
    <property type="match status" value="1"/>
</dbReference>
<sequence>MAQDNIEALVKSRNKELFDPAFKGDIDPYELFDRWLELAWEKEPRNANAMSLATLDADGLPNIRIVLLKEREDDGFTFYTNTTSAKGDELAEHPKAALGFYWKSLEWQVRVRGKVQPVSEERADAYYASRPRGSQIGAHASDQSKPLASRQELIDRVEELTEKYEGQDVPRPDHWSGYTVLPSEIEFWCDGEFRLHDRVRFTKNKNGEWQRQRLNP</sequence>
<dbReference type="KEGG" id="mmyr:MXMO3_02671"/>
<dbReference type="NCBIfam" id="NF004231">
    <property type="entry name" value="PRK05679.1"/>
    <property type="match status" value="1"/>
</dbReference>
<dbReference type="InterPro" id="IPR019576">
    <property type="entry name" value="Pyridoxamine_oxidase_dimer_C"/>
</dbReference>
<dbReference type="InterPro" id="IPR011576">
    <property type="entry name" value="Pyridox_Oxase_N"/>
</dbReference>
<comment type="pathway">
    <text evidence="6">Cofactor metabolism; pyridoxal 5'-phosphate salvage; pyridoxal 5'-phosphate from pyridoxine 5'-phosphate: step 1/1.</text>
</comment>
<dbReference type="Pfam" id="PF10590">
    <property type="entry name" value="PNP_phzG_C"/>
    <property type="match status" value="1"/>
</dbReference>
<comment type="caution">
    <text evidence="6">Lacks conserved residue(s) required for the propagation of feature annotation.</text>
</comment>
<dbReference type="EC" id="1.4.3.5" evidence="6"/>
<evidence type="ECO:0000256" key="4">
    <source>
        <dbReference type="ARBA" id="ARBA00023002"/>
    </source>
</evidence>
<feature type="binding site" evidence="6 7">
    <location>
        <position position="188"/>
    </location>
    <ligand>
        <name>FMN</name>
        <dbReference type="ChEBI" id="CHEBI:58210"/>
    </ligand>
</feature>
<evidence type="ECO:0000256" key="5">
    <source>
        <dbReference type="ARBA" id="ARBA00023096"/>
    </source>
</evidence>
<evidence type="ECO:0000259" key="8">
    <source>
        <dbReference type="Pfam" id="PF01243"/>
    </source>
</evidence>
<feature type="binding site" evidence="6 7">
    <location>
        <position position="108"/>
    </location>
    <ligand>
        <name>FMN</name>
        <dbReference type="ChEBI" id="CHEBI:58210"/>
    </ligand>
</feature>
<feature type="binding site" evidence="6">
    <location>
        <begin position="194"/>
        <end position="196"/>
    </location>
    <ligand>
        <name>substrate</name>
    </ligand>
</feature>
<evidence type="ECO:0000256" key="6">
    <source>
        <dbReference type="HAMAP-Rule" id="MF_01629"/>
    </source>
</evidence>
<feature type="binding site" evidence="6 7">
    <location>
        <position position="86"/>
    </location>
    <ligand>
        <name>FMN</name>
        <dbReference type="ChEBI" id="CHEBI:58210"/>
    </ligand>
</feature>
<dbReference type="RefSeq" id="WP_117396173.1">
    <property type="nucleotide sequence ID" value="NZ_CP021330.1"/>
</dbReference>
<feature type="binding site" evidence="6">
    <location>
        <position position="130"/>
    </location>
    <ligand>
        <name>substrate</name>
    </ligand>
</feature>
<comment type="pathway">
    <text evidence="6">Cofactor metabolism; pyridoxal 5'-phosphate salvage; pyridoxal 5'-phosphate from pyridoxamine 5'-phosphate: step 1/1.</text>
</comment>
<keyword evidence="4 6" id="KW-0560">Oxidoreductase</keyword>
<comment type="subunit">
    <text evidence="6">Homodimer.</text>
</comment>
<feature type="binding site" evidence="6">
    <location>
        <position position="69"/>
    </location>
    <ligand>
        <name>substrate</name>
    </ligand>
</feature>
<dbReference type="HAMAP" id="MF_01629">
    <property type="entry name" value="PdxH"/>
    <property type="match status" value="1"/>
</dbReference>
<protein>
    <recommendedName>
        <fullName evidence="6">Pyridoxine/pyridoxamine 5'-phosphate oxidase</fullName>
        <ecNumber evidence="6">1.4.3.5</ecNumber>
    </recommendedName>
    <alternativeName>
        <fullName evidence="6">PNP/PMP oxidase</fullName>
        <shortName evidence="6">PNPOx</shortName>
    </alternativeName>
    <alternativeName>
        <fullName evidence="6">Pyridoxal 5'-phosphate synthase</fullName>
    </alternativeName>
</protein>
<dbReference type="STRING" id="1122213.GCA_000423365_00307"/>
<comment type="catalytic activity">
    <reaction evidence="6">
        <text>pyridoxamine 5'-phosphate + O2 + H2O = pyridoxal 5'-phosphate + H2O2 + NH4(+)</text>
        <dbReference type="Rhea" id="RHEA:15817"/>
        <dbReference type="ChEBI" id="CHEBI:15377"/>
        <dbReference type="ChEBI" id="CHEBI:15379"/>
        <dbReference type="ChEBI" id="CHEBI:16240"/>
        <dbReference type="ChEBI" id="CHEBI:28938"/>
        <dbReference type="ChEBI" id="CHEBI:58451"/>
        <dbReference type="ChEBI" id="CHEBI:597326"/>
        <dbReference type="EC" id="1.4.3.5"/>
    </reaction>
</comment>
<feature type="binding site" evidence="6">
    <location>
        <position position="126"/>
    </location>
    <ligand>
        <name>substrate</name>
    </ligand>
</feature>
<evidence type="ECO:0000313" key="11">
    <source>
        <dbReference type="Proteomes" id="UP000258927"/>
    </source>
</evidence>
<evidence type="ECO:0000256" key="3">
    <source>
        <dbReference type="ARBA" id="ARBA00022643"/>
    </source>
</evidence>
<dbReference type="Pfam" id="PF01243">
    <property type="entry name" value="PNPOx_N"/>
    <property type="match status" value="1"/>
</dbReference>
<proteinExistence type="inferred from homology"/>
<evidence type="ECO:0000256" key="2">
    <source>
        <dbReference type="ARBA" id="ARBA00022630"/>
    </source>
</evidence>
<dbReference type="GO" id="GO:0004733">
    <property type="term" value="F:pyridoxamine phosphate oxidase activity"/>
    <property type="evidence" value="ECO:0007669"/>
    <property type="project" value="UniProtKB-UniRule"/>
</dbReference>
<dbReference type="InterPro" id="IPR019740">
    <property type="entry name" value="Pyridox_Oxase_CS"/>
</dbReference>
<dbReference type="PANTHER" id="PTHR10851">
    <property type="entry name" value="PYRIDOXINE-5-PHOSPHATE OXIDASE"/>
    <property type="match status" value="1"/>
</dbReference>
<dbReference type="InterPro" id="IPR000659">
    <property type="entry name" value="Pyridox_Oxase"/>
</dbReference>
<dbReference type="InterPro" id="IPR012349">
    <property type="entry name" value="Split_barrel_FMN-bd"/>
</dbReference>
<feature type="binding site" evidence="6 7">
    <location>
        <begin position="64"/>
        <end position="69"/>
    </location>
    <ligand>
        <name>FMN</name>
        <dbReference type="ChEBI" id="CHEBI:58210"/>
    </ligand>
</feature>